<comment type="caution">
    <text evidence="1">The sequence shown here is derived from an EMBL/GenBank/DDBJ whole genome shotgun (WGS) entry which is preliminary data.</text>
</comment>
<reference evidence="1" key="1">
    <citation type="submission" date="2018-11" db="EMBL/GenBank/DDBJ databases">
        <title>The sequence and de novo assembly of Larimichthys crocea genome using PacBio and Hi-C technologies.</title>
        <authorList>
            <person name="Xu P."/>
            <person name="Chen B."/>
            <person name="Zhou Z."/>
            <person name="Ke Q."/>
            <person name="Wu Y."/>
            <person name="Bai H."/>
            <person name="Pu F."/>
        </authorList>
    </citation>
    <scope>NUCLEOTIDE SEQUENCE</scope>
    <source>
        <tissue evidence="1">Muscle</tissue>
    </source>
</reference>
<gene>
    <name evidence="1" type="ORF">E3U43_001423</name>
</gene>
<organism evidence="1 2">
    <name type="scientific">Larimichthys crocea</name>
    <name type="common">Large yellow croaker</name>
    <name type="synonym">Pseudosciaena crocea</name>
    <dbReference type="NCBI Taxonomy" id="215358"/>
    <lineage>
        <taxon>Eukaryota</taxon>
        <taxon>Metazoa</taxon>
        <taxon>Chordata</taxon>
        <taxon>Craniata</taxon>
        <taxon>Vertebrata</taxon>
        <taxon>Euteleostomi</taxon>
        <taxon>Actinopterygii</taxon>
        <taxon>Neopterygii</taxon>
        <taxon>Teleostei</taxon>
        <taxon>Neoteleostei</taxon>
        <taxon>Acanthomorphata</taxon>
        <taxon>Eupercaria</taxon>
        <taxon>Sciaenidae</taxon>
        <taxon>Larimichthys</taxon>
    </lineage>
</organism>
<evidence type="ECO:0000313" key="1">
    <source>
        <dbReference type="EMBL" id="TMS17354.1"/>
    </source>
</evidence>
<name>A0ACD3RCZ7_LARCR</name>
<keyword evidence="2" id="KW-1185">Reference proteome</keyword>
<protein>
    <submittedName>
        <fullName evidence="1">Uncharacterized protein</fullName>
    </submittedName>
</protein>
<sequence>MDSGDDGEALIGQALLRLQDGVAMAMSHVRQRVASQLLPASSSRFSMLRYRSDLLKYLETLLFLPAFLSGATEQKQMLEVELFSDYTDDPYSPSVTAVIEILSNKVQIYSSHLYIHAHFSGLRYLIFNFPLLSALVGISSNFIFLSFLFVLSYMRLLLKVEWGPEQHRADGLLSDRDENVKNNQQEDGKNAAGATSVIPGSPLGLSLLLARMKLWKLNNVTACKISTKQGDRQRDVAR</sequence>
<evidence type="ECO:0000313" key="2">
    <source>
        <dbReference type="Proteomes" id="UP000793456"/>
    </source>
</evidence>
<dbReference type="Proteomes" id="UP000793456">
    <property type="component" value="Chromosome VII"/>
</dbReference>
<proteinExistence type="predicted"/>
<dbReference type="EMBL" id="CM011680">
    <property type="protein sequence ID" value="TMS17354.1"/>
    <property type="molecule type" value="Genomic_DNA"/>
</dbReference>
<accession>A0ACD3RCZ7</accession>